<name>A0A194WTL5_MOLSC</name>
<accession>A0A194WTL5</accession>
<proteinExistence type="predicted"/>
<dbReference type="InParanoid" id="A0A194WTL5"/>
<dbReference type="GeneID" id="28820839"/>
<dbReference type="Pfam" id="PF17648">
    <property type="entry name" value="Luciferase"/>
    <property type="match status" value="1"/>
</dbReference>
<reference evidence="2 3" key="1">
    <citation type="submission" date="2015-10" db="EMBL/GenBank/DDBJ databases">
        <title>Full genome of DAOMC 229536 Phialocephala scopiformis, a fungal endophyte of spruce producing the potent anti-insectan compound rugulosin.</title>
        <authorList>
            <consortium name="DOE Joint Genome Institute"/>
            <person name="Walker A.K."/>
            <person name="Frasz S.L."/>
            <person name="Seifert K.A."/>
            <person name="Miller J.D."/>
            <person name="Mondo S.J."/>
            <person name="Labutti K."/>
            <person name="Lipzen A."/>
            <person name="Dockter R."/>
            <person name="Kennedy M."/>
            <person name="Grigoriev I.V."/>
            <person name="Spatafora J.W."/>
        </authorList>
    </citation>
    <scope>NUCLEOTIDE SEQUENCE [LARGE SCALE GENOMIC DNA]</scope>
    <source>
        <strain evidence="2 3">CBS 120377</strain>
    </source>
</reference>
<dbReference type="InterPro" id="IPR048273">
    <property type="entry name" value="Luciferase"/>
</dbReference>
<keyword evidence="3" id="KW-1185">Reference proteome</keyword>
<gene>
    <name evidence="2" type="ORF">LY89DRAFT_626565</name>
</gene>
<dbReference type="RefSeq" id="XP_018065312.1">
    <property type="nucleotide sequence ID" value="XM_018211113.1"/>
</dbReference>
<dbReference type="PANTHER" id="PTHR38695:SF1">
    <property type="entry name" value="AMINO ACID PERMEASE_ SLC12A DOMAIN-CONTAINING PROTEIN"/>
    <property type="match status" value="1"/>
</dbReference>
<evidence type="ECO:0000313" key="3">
    <source>
        <dbReference type="Proteomes" id="UP000070700"/>
    </source>
</evidence>
<protein>
    <recommendedName>
        <fullName evidence="1">Luciferase domain-containing protein</fullName>
    </recommendedName>
</protein>
<dbReference type="PANTHER" id="PTHR38695">
    <property type="entry name" value="AMINO ACID PERMEASE_ SLC12A DOMAIN-CONTAINING PROTEIN"/>
    <property type="match status" value="1"/>
</dbReference>
<dbReference type="KEGG" id="psco:LY89DRAFT_626565"/>
<evidence type="ECO:0000259" key="1">
    <source>
        <dbReference type="Pfam" id="PF17648"/>
    </source>
</evidence>
<sequence length="248" mass="27564">MTSTLPPNIQHLINPRNALLTTISLPILYLAYTDYRAWLSVGRGGLPHNPFGYLIATLLRPLKAARFDTSFISNPRILEKSGPAGEKAHLSEDDIPRRKGERPEVCGWILPQRQLNQKATEDFREYFQTLITSLASSQPSQLQVSISVLERTGPALFIHPSIIKHLGAGGTRNEIAHLHESDGSMHVSLAPSDAKLIIERGWGERFGLSGSILPVTYTMVYAPRDEEEMRIAETIVRAGVKFMLGEEV</sequence>
<dbReference type="EMBL" id="KQ947428">
    <property type="protein sequence ID" value="KUJ10957.1"/>
    <property type="molecule type" value="Genomic_DNA"/>
</dbReference>
<dbReference type="Proteomes" id="UP000070700">
    <property type="component" value="Unassembled WGS sequence"/>
</dbReference>
<feature type="domain" description="Luciferase" evidence="1">
    <location>
        <begin position="173"/>
        <end position="238"/>
    </location>
</feature>
<dbReference type="AlphaFoldDB" id="A0A194WTL5"/>
<evidence type="ECO:0000313" key="2">
    <source>
        <dbReference type="EMBL" id="KUJ10957.1"/>
    </source>
</evidence>
<organism evidence="2 3">
    <name type="scientific">Mollisia scopiformis</name>
    <name type="common">Conifer needle endophyte fungus</name>
    <name type="synonym">Phialocephala scopiformis</name>
    <dbReference type="NCBI Taxonomy" id="149040"/>
    <lineage>
        <taxon>Eukaryota</taxon>
        <taxon>Fungi</taxon>
        <taxon>Dikarya</taxon>
        <taxon>Ascomycota</taxon>
        <taxon>Pezizomycotina</taxon>
        <taxon>Leotiomycetes</taxon>
        <taxon>Helotiales</taxon>
        <taxon>Mollisiaceae</taxon>
        <taxon>Mollisia</taxon>
    </lineage>
</organism>
<dbReference type="OrthoDB" id="5358398at2759"/>
<dbReference type="InterPro" id="IPR040841">
    <property type="entry name" value="Luciferase_dom"/>
</dbReference>